<dbReference type="VEuPathDB" id="FungiDB:RhiirFUN_005540"/>
<sequence length="123" mass="13878">MFCTAGCTNITPRDKEISNITNSEKDHETIANLYIEGFLNITIPSPADVFWNCFHDSYNANPNGIDGKIHILSIIGESFIYKDMIDELEPFLLLILAKKFLKLVSNLSMSTKSADNEHEYGFV</sequence>
<organism evidence="1 2">
    <name type="scientific">Rhizophagus irregularis</name>
    <dbReference type="NCBI Taxonomy" id="588596"/>
    <lineage>
        <taxon>Eukaryota</taxon>
        <taxon>Fungi</taxon>
        <taxon>Fungi incertae sedis</taxon>
        <taxon>Mucoromycota</taxon>
        <taxon>Glomeromycotina</taxon>
        <taxon>Glomeromycetes</taxon>
        <taxon>Glomerales</taxon>
        <taxon>Glomeraceae</taxon>
        <taxon>Rhizophagus</taxon>
    </lineage>
</organism>
<reference evidence="1 2" key="1">
    <citation type="submission" date="2016-04" db="EMBL/GenBank/DDBJ databases">
        <title>Genome analyses suggest a sexual origin of heterokaryosis in a supposedly ancient asexual fungus.</title>
        <authorList>
            <person name="Ropars J."/>
            <person name="Sedzielewska K."/>
            <person name="Noel J."/>
            <person name="Charron P."/>
            <person name="Farinelli L."/>
            <person name="Marton T."/>
            <person name="Kruger M."/>
            <person name="Pelin A."/>
            <person name="Brachmann A."/>
            <person name="Corradi N."/>
        </authorList>
    </citation>
    <scope>NUCLEOTIDE SEQUENCE [LARGE SCALE GENOMIC DNA]</scope>
    <source>
        <strain evidence="1 2">A5</strain>
    </source>
</reference>
<reference evidence="1 2" key="2">
    <citation type="submission" date="2017-09" db="EMBL/GenBank/DDBJ databases">
        <title>Extensive intraspecific genome diversity in a model arbuscular mycorrhizal fungus.</title>
        <authorList>
            <person name="Chen E.C."/>
            <person name="Morin E."/>
            <person name="Beaudet D."/>
            <person name="Noel J."/>
            <person name="Ndikumana S."/>
            <person name="Charron P."/>
            <person name="St-Onge C."/>
            <person name="Giorgi J."/>
            <person name="Grigoriev I.V."/>
            <person name="Roux C."/>
            <person name="Martin F.M."/>
            <person name="Corradi N."/>
        </authorList>
    </citation>
    <scope>NUCLEOTIDE SEQUENCE [LARGE SCALE GENOMIC DNA]</scope>
    <source>
        <strain evidence="1 2">A5</strain>
    </source>
</reference>
<dbReference type="Proteomes" id="UP000232722">
    <property type="component" value="Unassembled WGS sequence"/>
</dbReference>
<name>A0A2I1FJ81_9GLOM</name>
<dbReference type="VEuPathDB" id="FungiDB:RhiirA1_467500"/>
<dbReference type="AlphaFoldDB" id="A0A2I1FJ81"/>
<comment type="caution">
    <text evidence="1">The sequence shown here is derived from an EMBL/GenBank/DDBJ whole genome shotgun (WGS) entry which is preliminary data.</text>
</comment>
<dbReference type="OrthoDB" id="2421737at2759"/>
<evidence type="ECO:0000313" key="2">
    <source>
        <dbReference type="Proteomes" id="UP000232722"/>
    </source>
</evidence>
<protein>
    <submittedName>
        <fullName evidence="1">Uncharacterized protein</fullName>
    </submittedName>
</protein>
<dbReference type="EMBL" id="LLXJ01004626">
    <property type="protein sequence ID" value="PKB95601.1"/>
    <property type="molecule type" value="Genomic_DNA"/>
</dbReference>
<accession>A0A2I1FJ81</accession>
<evidence type="ECO:0000313" key="1">
    <source>
        <dbReference type="EMBL" id="PKB95601.1"/>
    </source>
</evidence>
<proteinExistence type="predicted"/>
<gene>
    <name evidence="1" type="ORF">RhiirA5_436414</name>
</gene>